<evidence type="ECO:0000313" key="2">
    <source>
        <dbReference type="EMBL" id="KAF9504285.1"/>
    </source>
</evidence>
<dbReference type="EMBL" id="MU129242">
    <property type="protein sequence ID" value="KAF9504285.1"/>
    <property type="molecule type" value="Genomic_DNA"/>
</dbReference>
<name>A0A9P6AFA0_9AGAM</name>
<keyword evidence="3" id="KW-1185">Reference proteome</keyword>
<proteinExistence type="predicted"/>
<dbReference type="Proteomes" id="UP000886523">
    <property type="component" value="Unassembled WGS sequence"/>
</dbReference>
<organism evidence="2 3">
    <name type="scientific">Hydnum rufescens UP504</name>
    <dbReference type="NCBI Taxonomy" id="1448309"/>
    <lineage>
        <taxon>Eukaryota</taxon>
        <taxon>Fungi</taxon>
        <taxon>Dikarya</taxon>
        <taxon>Basidiomycota</taxon>
        <taxon>Agaricomycotina</taxon>
        <taxon>Agaricomycetes</taxon>
        <taxon>Cantharellales</taxon>
        <taxon>Hydnaceae</taxon>
        <taxon>Hydnum</taxon>
    </lineage>
</organism>
<gene>
    <name evidence="2" type="ORF">BS47DRAFT_1401573</name>
</gene>
<reference evidence="2" key="1">
    <citation type="journal article" date="2020" name="Nat. Commun.">
        <title>Large-scale genome sequencing of mycorrhizal fungi provides insights into the early evolution of symbiotic traits.</title>
        <authorList>
            <person name="Miyauchi S."/>
            <person name="Kiss E."/>
            <person name="Kuo A."/>
            <person name="Drula E."/>
            <person name="Kohler A."/>
            <person name="Sanchez-Garcia M."/>
            <person name="Morin E."/>
            <person name="Andreopoulos B."/>
            <person name="Barry K.W."/>
            <person name="Bonito G."/>
            <person name="Buee M."/>
            <person name="Carver A."/>
            <person name="Chen C."/>
            <person name="Cichocki N."/>
            <person name="Clum A."/>
            <person name="Culley D."/>
            <person name="Crous P.W."/>
            <person name="Fauchery L."/>
            <person name="Girlanda M."/>
            <person name="Hayes R.D."/>
            <person name="Keri Z."/>
            <person name="LaButti K."/>
            <person name="Lipzen A."/>
            <person name="Lombard V."/>
            <person name="Magnuson J."/>
            <person name="Maillard F."/>
            <person name="Murat C."/>
            <person name="Nolan M."/>
            <person name="Ohm R.A."/>
            <person name="Pangilinan J."/>
            <person name="Pereira M.F."/>
            <person name="Perotto S."/>
            <person name="Peter M."/>
            <person name="Pfister S."/>
            <person name="Riley R."/>
            <person name="Sitrit Y."/>
            <person name="Stielow J.B."/>
            <person name="Szollosi G."/>
            <person name="Zifcakova L."/>
            <person name="Stursova M."/>
            <person name="Spatafora J.W."/>
            <person name="Tedersoo L."/>
            <person name="Vaario L.M."/>
            <person name="Yamada A."/>
            <person name="Yan M."/>
            <person name="Wang P."/>
            <person name="Xu J."/>
            <person name="Bruns T."/>
            <person name="Baldrian P."/>
            <person name="Vilgalys R."/>
            <person name="Dunand C."/>
            <person name="Henrissat B."/>
            <person name="Grigoriev I.V."/>
            <person name="Hibbett D."/>
            <person name="Nagy L.G."/>
            <person name="Martin F.M."/>
        </authorList>
    </citation>
    <scope>NUCLEOTIDE SEQUENCE</scope>
    <source>
        <strain evidence="2">UP504</strain>
    </source>
</reference>
<dbReference type="AlphaFoldDB" id="A0A9P6AFA0"/>
<accession>A0A9P6AFA0</accession>
<sequence length="110" mass="11571">MTYASGLAHAHKNDEQEAPTPVFTPPGHSHTPSSVAAHALAHVNLAHPDHVVPSLAILAHPDHVVPGLAVLAHPDHVIPGHGILIHHSHIVPIHGVPAHPVHIHDRRGGI</sequence>
<comment type="caution">
    <text evidence="2">The sequence shown here is derived from an EMBL/GenBank/DDBJ whole genome shotgun (WGS) entry which is preliminary data.</text>
</comment>
<evidence type="ECO:0000313" key="3">
    <source>
        <dbReference type="Proteomes" id="UP000886523"/>
    </source>
</evidence>
<feature type="region of interest" description="Disordered" evidence="1">
    <location>
        <begin position="1"/>
        <end position="33"/>
    </location>
</feature>
<evidence type="ECO:0000256" key="1">
    <source>
        <dbReference type="SAM" id="MobiDB-lite"/>
    </source>
</evidence>
<protein>
    <submittedName>
        <fullName evidence="2">Uncharacterized protein</fullName>
    </submittedName>
</protein>